<dbReference type="OrthoDB" id="9804286at2"/>
<dbReference type="AlphaFoldDB" id="A0A1M5BG98"/>
<evidence type="ECO:0000259" key="1">
    <source>
        <dbReference type="PROSITE" id="PS50206"/>
    </source>
</evidence>
<dbReference type="InterPro" id="IPR035985">
    <property type="entry name" value="Ubiquitin-activating_enz"/>
</dbReference>
<dbReference type="GO" id="GO:0008146">
    <property type="term" value="F:sulfotransferase activity"/>
    <property type="evidence" value="ECO:0007669"/>
    <property type="project" value="TreeGrafter"/>
</dbReference>
<dbReference type="InterPro" id="IPR036873">
    <property type="entry name" value="Rhodanese-like_dom_sf"/>
</dbReference>
<dbReference type="SUPFAM" id="SSF52821">
    <property type="entry name" value="Rhodanese/Cell cycle control phosphatase"/>
    <property type="match status" value="1"/>
</dbReference>
<dbReference type="GO" id="GO:0008641">
    <property type="term" value="F:ubiquitin-like modifier activating enzyme activity"/>
    <property type="evidence" value="ECO:0007669"/>
    <property type="project" value="InterPro"/>
</dbReference>
<keyword evidence="3" id="KW-1185">Reference proteome</keyword>
<dbReference type="GO" id="GO:0005829">
    <property type="term" value="C:cytosol"/>
    <property type="evidence" value="ECO:0007669"/>
    <property type="project" value="TreeGrafter"/>
</dbReference>
<organism evidence="2 3">
    <name type="scientific">Ruegeria intermedia</name>
    <dbReference type="NCBI Taxonomy" id="996115"/>
    <lineage>
        <taxon>Bacteria</taxon>
        <taxon>Pseudomonadati</taxon>
        <taxon>Pseudomonadota</taxon>
        <taxon>Alphaproteobacteria</taxon>
        <taxon>Rhodobacterales</taxon>
        <taxon>Roseobacteraceae</taxon>
        <taxon>Ruegeria</taxon>
    </lineage>
</organism>
<dbReference type="RefSeq" id="WP_149777386.1">
    <property type="nucleotide sequence ID" value="NZ_FQVK01000039.1"/>
</dbReference>
<dbReference type="InterPro" id="IPR000594">
    <property type="entry name" value="ThiF_NAD_FAD-bd"/>
</dbReference>
<accession>A0A1M5BG98</accession>
<dbReference type="PROSITE" id="PS50206">
    <property type="entry name" value="RHODANESE_3"/>
    <property type="match status" value="1"/>
</dbReference>
<dbReference type="EMBL" id="FQVK01000039">
    <property type="protein sequence ID" value="SHF41469.1"/>
    <property type="molecule type" value="Genomic_DNA"/>
</dbReference>
<dbReference type="CDD" id="cd00757">
    <property type="entry name" value="ThiF_MoeB_HesA_family"/>
    <property type="match status" value="1"/>
</dbReference>
<dbReference type="GO" id="GO:0016779">
    <property type="term" value="F:nucleotidyltransferase activity"/>
    <property type="evidence" value="ECO:0007669"/>
    <property type="project" value="UniProtKB-KW"/>
</dbReference>
<dbReference type="PANTHER" id="PTHR10953:SF240">
    <property type="entry name" value="SULFUR CARRIER PROTEIN THIS ADENYLYLTRANSFERASE"/>
    <property type="match status" value="1"/>
</dbReference>
<dbReference type="GO" id="GO:0004792">
    <property type="term" value="F:thiosulfate-cyanide sulfurtransferase activity"/>
    <property type="evidence" value="ECO:0007669"/>
    <property type="project" value="TreeGrafter"/>
</dbReference>
<dbReference type="InterPro" id="IPR001763">
    <property type="entry name" value="Rhodanese-like_dom"/>
</dbReference>
<keyword evidence="2" id="KW-0808">Transferase</keyword>
<sequence>MSRYSRQELLPEIGPNGQAKLARAHVIVAGAGGLASTVLPLLAGAGIGHLTLFDPDRVEEHNLHRQTMYRMADLGAPKAEAAARHLSALNPRIRIDAIARPLWPDAEAGWLNGADLVIDAADTLAASYALSDHCHATATPFLSASVQGRRGHVGGFCGGVAPSLRAIFTDPDPGAASCASAGVMGPAVALLGALQAQMALAVLLGHKPSPLGLMISADLAGWQLSRFRFEQAPEPDTPMPEVIAPGRLQPDDFLIDLRRGEVPPARVPPGARVVFLCATGLRAWRAARALAARGHTRVAVAAAGEAP</sequence>
<dbReference type="Pfam" id="PF00899">
    <property type="entry name" value="ThiF"/>
    <property type="match status" value="1"/>
</dbReference>
<evidence type="ECO:0000313" key="2">
    <source>
        <dbReference type="EMBL" id="SHF41469.1"/>
    </source>
</evidence>
<proteinExistence type="predicted"/>
<feature type="domain" description="Rhodanese" evidence="1">
    <location>
        <begin position="267"/>
        <end position="300"/>
    </location>
</feature>
<dbReference type="Gene3D" id="3.40.50.720">
    <property type="entry name" value="NAD(P)-binding Rossmann-like Domain"/>
    <property type="match status" value="1"/>
</dbReference>
<gene>
    <name evidence="2" type="ORF">SAMN05444279_13912</name>
</gene>
<dbReference type="Gene3D" id="3.40.250.10">
    <property type="entry name" value="Rhodanese-like domain"/>
    <property type="match status" value="1"/>
</dbReference>
<name>A0A1M5BG98_9RHOB</name>
<protein>
    <submittedName>
        <fullName evidence="2">Molybdopterin or thiamine biosynthesis adenylyltransferase</fullName>
    </submittedName>
</protein>
<dbReference type="PANTHER" id="PTHR10953">
    <property type="entry name" value="UBIQUITIN-ACTIVATING ENZYME E1"/>
    <property type="match status" value="1"/>
</dbReference>
<evidence type="ECO:0000313" key="3">
    <source>
        <dbReference type="Proteomes" id="UP000325134"/>
    </source>
</evidence>
<reference evidence="2 3" key="1">
    <citation type="submission" date="2016-11" db="EMBL/GenBank/DDBJ databases">
        <authorList>
            <person name="Varghese N."/>
            <person name="Submissions S."/>
        </authorList>
    </citation>
    <scope>NUCLEOTIDE SEQUENCE [LARGE SCALE GENOMIC DNA]</scope>
    <source>
        <strain evidence="2 3">DSM 29341</strain>
    </source>
</reference>
<dbReference type="InterPro" id="IPR045886">
    <property type="entry name" value="ThiF/MoeB/HesA"/>
</dbReference>
<keyword evidence="2" id="KW-0548">Nucleotidyltransferase</keyword>
<dbReference type="SUPFAM" id="SSF69572">
    <property type="entry name" value="Activating enzymes of the ubiquitin-like proteins"/>
    <property type="match status" value="1"/>
</dbReference>
<dbReference type="Proteomes" id="UP000325134">
    <property type="component" value="Unassembled WGS sequence"/>
</dbReference>